<feature type="chain" id="PRO_5019241731" evidence="4">
    <location>
        <begin position="26"/>
        <end position="646"/>
    </location>
</feature>
<dbReference type="SMART" id="SM00564">
    <property type="entry name" value="PQQ"/>
    <property type="match status" value="5"/>
</dbReference>
<dbReference type="InterPro" id="IPR002372">
    <property type="entry name" value="PQQ_rpt_dom"/>
</dbReference>
<dbReference type="InterPro" id="IPR018391">
    <property type="entry name" value="PQQ_b-propeller_rpt"/>
</dbReference>
<feature type="domain" description="Pyrrolo-quinoline quinone repeat" evidence="5">
    <location>
        <begin position="33"/>
        <end position="615"/>
    </location>
</feature>
<dbReference type="Proteomes" id="UP000284395">
    <property type="component" value="Unassembled WGS sequence"/>
</dbReference>
<evidence type="ECO:0000256" key="3">
    <source>
        <dbReference type="ARBA" id="ARBA00023002"/>
    </source>
</evidence>
<proteinExistence type="inferred from homology"/>
<feature type="signal peptide" evidence="4">
    <location>
        <begin position="1"/>
        <end position="25"/>
    </location>
</feature>
<sequence length="646" mass="69969">MRIRSAAMLSVICSLAFIKGISASAGEPAPADWPRYTRDIGGTRFSPLADINRDNIDKLDIAWSFRVRPEGGGSLVTSATPIVIDNRLYLPIGNAIVALEGDTGKEIWRHPVTDGIARRTVSYWPGDTARKPRIFYSSGSAIYALDAVTGEPVGDFGKDGAIRLEVPYNGPPTVFRNILIIGANVGEMPIGASGNSRAFDARTGKKIWEFNTVPQPGEPGHETWLNDGWKGRSGTNVWVWYMTADEKTGMLYMPVGGPSPNYYGGDRPGDNLFGNSLVAVDAKTGEYKWHFQTIHHDLWDKDLPAPPVLFDIVKDGKTIPALAETGKTAYMYILNRETGEPVFGVDEMPVAAGNVPGEYYASTQPVPVKPPRLSQSYWSPEDLVTAEQTSQQHVEACKALLDEYGGSFYNAGPFTPFFLHEKGDPVQASIDLPINGGSNWGGSAVDPNTNYIYVNTSEGGTIGFVEKRQEDGDYGRGTSGSNQLYDRASLSSPGAYSHFAADYVDKDGNTVELPCTPQPWGRLFAINGNTGEIAWSSVLGVTDALPEGKQKTGRTNFFGGPIVTAGGLVFIGGTDDHRFRAFDARNGKELWSKKLEYNAQAVPITYRGKDGRQYVAVMAANFGAVPRGPDGKPANNESLVVFALPK</sequence>
<dbReference type="Pfam" id="PF01011">
    <property type="entry name" value="PQQ"/>
    <property type="match status" value="1"/>
</dbReference>
<dbReference type="RefSeq" id="WP_120325622.1">
    <property type="nucleotide sequence ID" value="NZ_RAPF01000009.1"/>
</dbReference>
<protein>
    <submittedName>
        <fullName evidence="6">Pyrroloquinoline quinone-dependent dehydrogenase</fullName>
    </submittedName>
</protein>
<evidence type="ECO:0000256" key="4">
    <source>
        <dbReference type="SAM" id="SignalP"/>
    </source>
</evidence>
<reference evidence="6 7" key="1">
    <citation type="submission" date="2018-09" db="EMBL/GenBank/DDBJ databases">
        <title>Altererythrobacter spongiae sp. nov., isolated from a marine sponge.</title>
        <authorList>
            <person name="Zhuang L."/>
            <person name="Luo L."/>
        </authorList>
    </citation>
    <scope>NUCLEOTIDE SEQUENCE [LARGE SCALE GENOMIC DNA]</scope>
    <source>
        <strain evidence="6 7">HN-Y73</strain>
    </source>
</reference>
<keyword evidence="4" id="KW-0732">Signal</keyword>
<evidence type="ECO:0000313" key="6">
    <source>
        <dbReference type="EMBL" id="RKF18348.1"/>
    </source>
</evidence>
<dbReference type="SUPFAM" id="SSF50998">
    <property type="entry name" value="Quinoprotein alcohol dehydrogenase-like"/>
    <property type="match status" value="1"/>
</dbReference>
<evidence type="ECO:0000256" key="1">
    <source>
        <dbReference type="ARBA" id="ARBA00001931"/>
    </source>
</evidence>
<evidence type="ECO:0000256" key="2">
    <source>
        <dbReference type="ARBA" id="ARBA00008156"/>
    </source>
</evidence>
<dbReference type="InterPro" id="IPR011047">
    <property type="entry name" value="Quinoprotein_ADH-like_sf"/>
</dbReference>
<organism evidence="6 7">
    <name type="scientific">Altericroceibacterium spongiae</name>
    <dbReference type="NCBI Taxonomy" id="2320269"/>
    <lineage>
        <taxon>Bacteria</taxon>
        <taxon>Pseudomonadati</taxon>
        <taxon>Pseudomonadota</taxon>
        <taxon>Alphaproteobacteria</taxon>
        <taxon>Sphingomonadales</taxon>
        <taxon>Erythrobacteraceae</taxon>
        <taxon>Altericroceibacterium</taxon>
    </lineage>
</organism>
<comment type="cofactor">
    <cofactor evidence="1">
        <name>pyrroloquinoline quinone</name>
        <dbReference type="ChEBI" id="CHEBI:58442"/>
    </cofactor>
</comment>
<evidence type="ECO:0000259" key="5">
    <source>
        <dbReference type="Pfam" id="PF01011"/>
    </source>
</evidence>
<evidence type="ECO:0000313" key="7">
    <source>
        <dbReference type="Proteomes" id="UP000284395"/>
    </source>
</evidence>
<keyword evidence="7" id="KW-1185">Reference proteome</keyword>
<dbReference type="GO" id="GO:0016491">
    <property type="term" value="F:oxidoreductase activity"/>
    <property type="evidence" value="ECO:0007669"/>
    <property type="project" value="UniProtKB-KW"/>
</dbReference>
<name>A0A420ECD9_9SPHN</name>
<dbReference type="AlphaFoldDB" id="A0A420ECD9"/>
<dbReference type="PANTHER" id="PTHR32303:SF4">
    <property type="entry name" value="QUINOPROTEIN GLUCOSE DEHYDROGENASE"/>
    <property type="match status" value="1"/>
</dbReference>
<comment type="similarity">
    <text evidence="2">Belongs to the bacterial PQQ dehydrogenase family.</text>
</comment>
<keyword evidence="3" id="KW-0560">Oxidoreductase</keyword>
<gene>
    <name evidence="6" type="ORF">D6851_14490</name>
</gene>
<comment type="caution">
    <text evidence="6">The sequence shown here is derived from an EMBL/GenBank/DDBJ whole genome shotgun (WGS) entry which is preliminary data.</text>
</comment>
<dbReference type="OrthoDB" id="9794322at2"/>
<dbReference type="EMBL" id="RAPF01000009">
    <property type="protein sequence ID" value="RKF18348.1"/>
    <property type="molecule type" value="Genomic_DNA"/>
</dbReference>
<accession>A0A420ECD9</accession>
<dbReference type="PANTHER" id="PTHR32303">
    <property type="entry name" value="QUINOPROTEIN ALCOHOL DEHYDROGENASE (CYTOCHROME C)"/>
    <property type="match status" value="1"/>
</dbReference>
<dbReference type="Gene3D" id="2.140.10.10">
    <property type="entry name" value="Quinoprotein alcohol dehydrogenase-like superfamily"/>
    <property type="match status" value="2"/>
</dbReference>